<dbReference type="RefSeq" id="WP_015201643.1">
    <property type="nucleotide sequence ID" value="NC_019753.1"/>
</dbReference>
<proteinExistence type="predicted"/>
<dbReference type="HOGENOM" id="CLU_2681489_0_0_3"/>
<dbReference type="STRING" id="1173022.Cri9333_0559"/>
<protein>
    <submittedName>
        <fullName evidence="1">Uncharacterized protein</fullName>
    </submittedName>
</protein>
<evidence type="ECO:0000313" key="2">
    <source>
        <dbReference type="Proteomes" id="UP000010472"/>
    </source>
</evidence>
<accession>K9VVB9</accession>
<dbReference type="Proteomes" id="UP000010472">
    <property type="component" value="Chromosome"/>
</dbReference>
<organism evidence="1 2">
    <name type="scientific">Crinalium epipsammum PCC 9333</name>
    <dbReference type="NCBI Taxonomy" id="1173022"/>
    <lineage>
        <taxon>Bacteria</taxon>
        <taxon>Bacillati</taxon>
        <taxon>Cyanobacteriota</taxon>
        <taxon>Cyanophyceae</taxon>
        <taxon>Gomontiellales</taxon>
        <taxon>Gomontiellaceae</taxon>
        <taxon>Crinalium</taxon>
    </lineage>
</organism>
<gene>
    <name evidence="1" type="ORF">Cri9333_0559</name>
</gene>
<dbReference type="EMBL" id="CP003620">
    <property type="protein sequence ID" value="AFZ11509.1"/>
    <property type="molecule type" value="Genomic_DNA"/>
</dbReference>
<evidence type="ECO:0000313" key="1">
    <source>
        <dbReference type="EMBL" id="AFZ11509.1"/>
    </source>
</evidence>
<dbReference type="PATRIC" id="fig|1173022.3.peg.607"/>
<dbReference type="KEGG" id="cep:Cri9333_0559"/>
<sequence>MTTETKPTEKMLATLRAGDRIQFPLTELGLSSPVLTDSTVDHVCKVIEGWHQVHTRDFGALKMHDPTYKYLIVQ</sequence>
<name>K9VVB9_9CYAN</name>
<keyword evidence="2" id="KW-1185">Reference proteome</keyword>
<reference evidence="1 2" key="1">
    <citation type="submission" date="2012-06" db="EMBL/GenBank/DDBJ databases">
        <title>Finished chromosome of genome of Crinalium epipsammum PCC 9333.</title>
        <authorList>
            <consortium name="US DOE Joint Genome Institute"/>
            <person name="Gugger M."/>
            <person name="Coursin T."/>
            <person name="Rippka R."/>
            <person name="Tandeau De Marsac N."/>
            <person name="Huntemann M."/>
            <person name="Wei C.-L."/>
            <person name="Han J."/>
            <person name="Detter J.C."/>
            <person name="Han C."/>
            <person name="Tapia R."/>
            <person name="Davenport K."/>
            <person name="Daligault H."/>
            <person name="Erkkila T."/>
            <person name="Gu W."/>
            <person name="Munk A.C.C."/>
            <person name="Teshima H."/>
            <person name="Xu Y."/>
            <person name="Chain P."/>
            <person name="Chen A."/>
            <person name="Krypides N."/>
            <person name="Mavromatis K."/>
            <person name="Markowitz V."/>
            <person name="Szeto E."/>
            <person name="Ivanova N."/>
            <person name="Mikhailova N."/>
            <person name="Ovchinnikova G."/>
            <person name="Pagani I."/>
            <person name="Pati A."/>
            <person name="Goodwin L."/>
            <person name="Peters L."/>
            <person name="Pitluck S."/>
            <person name="Woyke T."/>
            <person name="Kerfeld C."/>
        </authorList>
    </citation>
    <scope>NUCLEOTIDE SEQUENCE [LARGE SCALE GENOMIC DNA]</scope>
    <source>
        <strain evidence="1 2">PCC 9333</strain>
    </source>
</reference>
<dbReference type="AlphaFoldDB" id="K9VVB9"/>